<dbReference type="Gene3D" id="3.40.630.30">
    <property type="match status" value="1"/>
</dbReference>
<keyword evidence="2" id="KW-0808">Transferase</keyword>
<comment type="caution">
    <text evidence="2">The sequence shown here is derived from an EMBL/GenBank/DDBJ whole genome shotgun (WGS) entry which is preliminary data.</text>
</comment>
<dbReference type="CDD" id="cd04301">
    <property type="entry name" value="NAT_SF"/>
    <property type="match status" value="1"/>
</dbReference>
<dbReference type="AlphaFoldDB" id="A0A8G2FD53"/>
<dbReference type="OrthoDB" id="5293267at2"/>
<dbReference type="SUPFAM" id="SSF55729">
    <property type="entry name" value="Acyl-CoA N-acyltransferases (Nat)"/>
    <property type="match status" value="1"/>
</dbReference>
<gene>
    <name evidence="2" type="ORF">SAMN05421828_10379</name>
</gene>
<evidence type="ECO:0000313" key="2">
    <source>
        <dbReference type="EMBL" id="SIQ28438.1"/>
    </source>
</evidence>
<dbReference type="InterPro" id="IPR016181">
    <property type="entry name" value="Acyl_CoA_acyltransferase"/>
</dbReference>
<dbReference type="PANTHER" id="PTHR43441">
    <property type="entry name" value="RIBOSOMAL-PROTEIN-SERINE ACETYLTRANSFERASE"/>
    <property type="match status" value="1"/>
</dbReference>
<dbReference type="InterPro" id="IPR000182">
    <property type="entry name" value="GNAT_dom"/>
</dbReference>
<evidence type="ECO:0000313" key="3">
    <source>
        <dbReference type="Proteomes" id="UP000186308"/>
    </source>
</evidence>
<dbReference type="InterPro" id="IPR051908">
    <property type="entry name" value="Ribosomal_N-acetyltransferase"/>
</dbReference>
<name>A0A8G2FD53_ACIRU</name>
<dbReference type="RefSeq" id="WP_035228071.1">
    <property type="nucleotide sequence ID" value="NZ_FTNE01000003.1"/>
</dbReference>
<reference evidence="2 3" key="1">
    <citation type="submission" date="2017-01" db="EMBL/GenBank/DDBJ databases">
        <authorList>
            <person name="Varghese N."/>
            <person name="Submissions S."/>
        </authorList>
    </citation>
    <scope>NUCLEOTIDE SEQUENCE [LARGE SCALE GENOMIC DNA]</scope>
    <source>
        <strain evidence="2 3">ATCC 35905</strain>
    </source>
</reference>
<feature type="domain" description="N-acetyltransferase" evidence="1">
    <location>
        <begin position="2"/>
        <end position="158"/>
    </location>
</feature>
<dbReference type="PROSITE" id="PS51186">
    <property type="entry name" value="GNAT"/>
    <property type="match status" value="1"/>
</dbReference>
<dbReference type="Pfam" id="PF13302">
    <property type="entry name" value="Acetyltransf_3"/>
    <property type="match status" value="1"/>
</dbReference>
<protein>
    <submittedName>
        <fullName evidence="2">Acetyltransferase (GNAT) domain-containing protein</fullName>
    </submittedName>
</protein>
<dbReference type="GO" id="GO:0005737">
    <property type="term" value="C:cytoplasm"/>
    <property type="evidence" value="ECO:0007669"/>
    <property type="project" value="TreeGrafter"/>
</dbReference>
<keyword evidence="3" id="KW-1185">Reference proteome</keyword>
<accession>A0A8G2FD53</accession>
<sequence length="158" mass="16912">MLNLVRLTDDHFAVLLGECENDSGLSLPEGGVDDVGMIRMLRRMVARLHAGGSDGHWLMVSDGEIVGLCGYKRPPDAAGMVEIGYGVAASRRNRGFATGAIGLVQRAARADPAVATLVAETAVENVASQRVLERNGFSRASVRDDPEDGALIVWRWPV</sequence>
<dbReference type="Proteomes" id="UP000186308">
    <property type="component" value="Unassembled WGS sequence"/>
</dbReference>
<dbReference type="GO" id="GO:0008999">
    <property type="term" value="F:protein-N-terminal-alanine acetyltransferase activity"/>
    <property type="evidence" value="ECO:0007669"/>
    <property type="project" value="TreeGrafter"/>
</dbReference>
<proteinExistence type="predicted"/>
<dbReference type="GO" id="GO:1990189">
    <property type="term" value="F:protein N-terminal-serine acetyltransferase activity"/>
    <property type="evidence" value="ECO:0007669"/>
    <property type="project" value="TreeGrafter"/>
</dbReference>
<evidence type="ECO:0000259" key="1">
    <source>
        <dbReference type="PROSITE" id="PS51186"/>
    </source>
</evidence>
<organism evidence="2 3">
    <name type="scientific">Acidiphilium rubrum</name>
    <dbReference type="NCBI Taxonomy" id="526"/>
    <lineage>
        <taxon>Bacteria</taxon>
        <taxon>Pseudomonadati</taxon>
        <taxon>Pseudomonadota</taxon>
        <taxon>Alphaproteobacteria</taxon>
        <taxon>Acetobacterales</taxon>
        <taxon>Acidocellaceae</taxon>
        <taxon>Acidiphilium</taxon>
    </lineage>
</organism>
<dbReference type="PANTHER" id="PTHR43441:SF6">
    <property type="entry name" value="N-ACETYLTRANSFERASE DOMAIN-CONTAINING PROTEIN"/>
    <property type="match status" value="1"/>
</dbReference>
<dbReference type="EMBL" id="FTNE01000003">
    <property type="protein sequence ID" value="SIQ28438.1"/>
    <property type="molecule type" value="Genomic_DNA"/>
</dbReference>